<gene>
    <name evidence="1" type="ORF">NQ491_09160</name>
</gene>
<dbReference type="GeneID" id="82891900"/>
<dbReference type="SUPFAM" id="SSF56731">
    <property type="entry name" value="DNA primase core"/>
    <property type="match status" value="1"/>
</dbReference>
<dbReference type="InterPro" id="IPR034154">
    <property type="entry name" value="TOPRIM_DnaG/twinkle"/>
</dbReference>
<dbReference type="Gene3D" id="3.40.1360.10">
    <property type="match status" value="1"/>
</dbReference>
<sequence length="681" mass="76706">MLSKDALLSRTNNGLDVFRHYIPGAWRVGRNFLNPLYKDTKPSCNVYLDRRSRQYRLKDFGNDDYSGDCFAFVGRLFSLDCARPEDFIKILRIIDSDLHLGLESGQRPSAAVSNEVIARKVTPVPPERVSRPYRYADKAFSEQETAYWMQYGIGRSTLDRYHVVSVGEYSSRNKDGEPFTLRSFEQMPLFGYVFPKYIKLYRPMADKMRFLYGGDPGENYCFGLEQLPVRGDTLFLTGGEKDVLSLAAHGFYAVCFGSETCTVPSALIRSLSHRFKHIVLLYDMDSVGIESACRHEQELRRYGVKRLALPLSGVKGEKDISDYFRLGHSGEEFRELFVRFLDRIYEETFAMLKPCEVDPVHPPEVPRTIVSISGVPFGTQGNLLCITGGEGSGKSHYAGALIAGALAGNADSDTLGATVAGNEAGHAVLLYDTEQSLPQLYKNISVILRRSGITMPPESFKGYCLSCISRRDRLQAIVRSMDRYYYRYGGIHLVVIDGIADLIRSVNDESESVELVEELYRLAGIYNTCIVVVLHLVPSGMKIRGYLGSEIGRKAAAILSIERDEKRDLCCLKTLKVRDGSPLDVPLLEFGWDKQRAMHVSRGQRSPEAQQNRKQEELRALAGELFRQRSEYSAVELREAICRMLDVAESTAKSYIRFMKEKKIVVCKPGSMELIPGPANR</sequence>
<proteinExistence type="predicted"/>
<dbReference type="RefSeq" id="WP_034283005.1">
    <property type="nucleotide sequence ID" value="NZ_CAPH01000012.1"/>
</dbReference>
<dbReference type="Gene3D" id="3.40.50.300">
    <property type="entry name" value="P-loop containing nucleotide triphosphate hydrolases"/>
    <property type="match status" value="1"/>
</dbReference>
<organism evidence="1 2">
    <name type="scientific">Alistipes ihumii AP11</name>
    <dbReference type="NCBI Taxonomy" id="1211813"/>
    <lineage>
        <taxon>Bacteria</taxon>
        <taxon>Pseudomonadati</taxon>
        <taxon>Bacteroidota</taxon>
        <taxon>Bacteroidia</taxon>
        <taxon>Bacteroidales</taxon>
        <taxon>Rikenellaceae</taxon>
        <taxon>Alistipes</taxon>
    </lineage>
</organism>
<dbReference type="Proteomes" id="UP001059295">
    <property type="component" value="Chromosome"/>
</dbReference>
<evidence type="ECO:0000313" key="2">
    <source>
        <dbReference type="Proteomes" id="UP001059295"/>
    </source>
</evidence>
<reference evidence="1" key="1">
    <citation type="journal article" date="2022" name="Cell">
        <title>Design, construction, and in vivo augmentation of a complex gut microbiome.</title>
        <authorList>
            <person name="Cheng A.G."/>
            <person name="Ho P.Y."/>
            <person name="Aranda-Diaz A."/>
            <person name="Jain S."/>
            <person name="Yu F.B."/>
            <person name="Meng X."/>
            <person name="Wang M."/>
            <person name="Iakiviak M."/>
            <person name="Nagashima K."/>
            <person name="Zhao A."/>
            <person name="Murugkar P."/>
            <person name="Patil A."/>
            <person name="Atabakhsh K."/>
            <person name="Weakley A."/>
            <person name="Yan J."/>
            <person name="Brumbaugh A.R."/>
            <person name="Higginbottom S."/>
            <person name="Dimas A."/>
            <person name="Shiver A.L."/>
            <person name="Deutschbauer A."/>
            <person name="Neff N."/>
            <person name="Sonnenburg J.L."/>
            <person name="Huang K.C."/>
            <person name="Fischbach M.A."/>
        </authorList>
    </citation>
    <scope>NUCLEOTIDE SEQUENCE</scope>
    <source>
        <strain evidence="1">AP11</strain>
    </source>
</reference>
<dbReference type="SUPFAM" id="SSF52540">
    <property type="entry name" value="P-loop containing nucleoside triphosphate hydrolases"/>
    <property type="match status" value="1"/>
</dbReference>
<dbReference type="InterPro" id="IPR027417">
    <property type="entry name" value="P-loop_NTPase"/>
</dbReference>
<dbReference type="CDD" id="cd01029">
    <property type="entry name" value="TOPRIM_primases"/>
    <property type="match status" value="1"/>
</dbReference>
<dbReference type="EMBL" id="CP102294">
    <property type="protein sequence ID" value="UWN56813.1"/>
    <property type="molecule type" value="Genomic_DNA"/>
</dbReference>
<accession>A0ABY5UYD3</accession>
<name>A0ABY5UYD3_9BACT</name>
<evidence type="ECO:0000313" key="1">
    <source>
        <dbReference type="EMBL" id="UWN56813.1"/>
    </source>
</evidence>
<dbReference type="Pfam" id="PF13155">
    <property type="entry name" value="Toprim_2"/>
    <property type="match status" value="1"/>
</dbReference>
<protein>
    <submittedName>
        <fullName evidence="1">Toprim domain-containing protein</fullName>
    </submittedName>
</protein>
<keyword evidence="2" id="KW-1185">Reference proteome</keyword>